<sequence length="335" mass="38453">MGHSIIVERVYSRQPDAGHYRVLVDRLWPRGISRRSLRLDLWAKEIAPSTQLRQWFAHRPERFQEFRNRYVSQLDASGYAEEFAQTCSETLRERDIALLYAARDERFNHARVLLDWLQRHGVGKAEAMEVYAHPAETSDSALRCSWARVDDELMVRYHDREWGTPNHDRRALFELLSLELMQSGLSWRTILHKREAMDEAFHGFDIERVAAMGAETDELLHNEGIVRNRLKIRAIVNNAKTIVRLASEGIDFADYVWSFVGGVPVVNRQVDHGSAPSSTALSEHMSRQMKRDGFNFVGQVVAHSFMEASGMVNDHEIGCFRHAQIAALAEGDDPQ</sequence>
<dbReference type="EMBL" id="CP129675">
    <property type="protein sequence ID" value="XDS47360.1"/>
    <property type="molecule type" value="Genomic_DNA"/>
</dbReference>
<dbReference type="AlphaFoldDB" id="A0AB39UF13"/>
<dbReference type="KEGG" id="bfk:QN062_02100"/>
<dbReference type="EMBL" id="CP129683">
    <property type="protein sequence ID" value="XDS51009.1"/>
    <property type="molecule type" value="Genomic_DNA"/>
</dbReference>
<dbReference type="RefSeq" id="WP_369341972.1">
    <property type="nucleotide sequence ID" value="NZ_CP129675.1"/>
</dbReference>
<keyword evidence="2" id="KW-0378">Hydrolase</keyword>
<feature type="binding site" evidence="1">
    <location>
        <position position="319"/>
    </location>
    <ligand>
        <name>Zn(2+)</name>
        <dbReference type="ChEBI" id="CHEBI:29105"/>
    </ligand>
</feature>
<dbReference type="GO" id="GO:0008725">
    <property type="term" value="F:DNA-3-methyladenine glycosylase activity"/>
    <property type="evidence" value="ECO:0007669"/>
    <property type="project" value="UniProtKB-EC"/>
</dbReference>
<dbReference type="PANTHER" id="PTHR30037:SF4">
    <property type="entry name" value="DNA-3-METHYLADENINE GLYCOSYLASE I"/>
    <property type="match status" value="1"/>
</dbReference>
<dbReference type="Pfam" id="PF22752">
    <property type="entry name" value="DUF488-N3i"/>
    <property type="match status" value="1"/>
</dbReference>
<dbReference type="InterPro" id="IPR052891">
    <property type="entry name" value="DNA-3mA_glycosylase"/>
</dbReference>
<dbReference type="PANTHER" id="PTHR30037">
    <property type="entry name" value="DNA-3-METHYLADENINE GLYCOSYLASE 1"/>
    <property type="match status" value="1"/>
</dbReference>
<dbReference type="EMBL" id="CP129682">
    <property type="protein sequence ID" value="XDS47932.1"/>
    <property type="molecule type" value="Genomic_DNA"/>
</dbReference>
<dbReference type="InterPro" id="IPR052552">
    <property type="entry name" value="YeaO-like"/>
</dbReference>
<keyword evidence="2" id="KW-0326">Glycosidase</keyword>
<reference evidence="2" key="1">
    <citation type="submission" date="2023-07" db="EMBL/GenBank/DDBJ databases">
        <title>Bifidobacterium aquikefiriaerophilum sp. nov. and Bifidobacterium eccum sp. nov., isolated from water kefir.</title>
        <authorList>
            <person name="Breselge S."/>
            <person name="Bellassi P."/>
            <person name="Barcenilla C."/>
            <person name="Alvarez-Ordonez A."/>
            <person name="Morelli L."/>
            <person name="Cotter P.D."/>
        </authorList>
    </citation>
    <scope>NUCLEOTIDE SEQUENCE</scope>
    <source>
        <strain evidence="4">WK012_4_13</strain>
        <strain evidence="3">WK013_4_14</strain>
        <strain evidence="2">WK048_4_13</strain>
    </source>
</reference>
<dbReference type="SUPFAM" id="SSF48150">
    <property type="entry name" value="DNA-glycosylase"/>
    <property type="match status" value="1"/>
</dbReference>
<feature type="binding site" evidence="1">
    <location>
        <position position="158"/>
    </location>
    <ligand>
        <name>Zn(2+)</name>
        <dbReference type="ChEBI" id="CHEBI:29105"/>
    </ligand>
</feature>
<proteinExistence type="predicted"/>
<dbReference type="EC" id="3.2.2.20" evidence="2"/>
<dbReference type="Gene3D" id="1.10.340.30">
    <property type="entry name" value="Hypothetical protein, domain 2"/>
    <property type="match status" value="1"/>
</dbReference>
<organism evidence="2">
    <name type="scientific">Bifidobacterium fermentum</name>
    <dbReference type="NCBI Taxonomy" id="3059035"/>
    <lineage>
        <taxon>Bacteria</taxon>
        <taxon>Bacillati</taxon>
        <taxon>Actinomycetota</taxon>
        <taxon>Actinomycetes</taxon>
        <taxon>Bifidobacteriales</taxon>
        <taxon>Bifidobacteriaceae</taxon>
        <taxon>Bifidobacterium</taxon>
    </lineage>
</organism>
<keyword evidence="1" id="KW-0862">Zinc</keyword>
<dbReference type="GO" id="GO:0006284">
    <property type="term" value="P:base-excision repair"/>
    <property type="evidence" value="ECO:0007669"/>
    <property type="project" value="InterPro"/>
</dbReference>
<dbReference type="InterPro" id="IPR005019">
    <property type="entry name" value="Adenine_glyco"/>
</dbReference>
<keyword evidence="1" id="KW-0479">Metal-binding</keyword>
<dbReference type="Pfam" id="PF03352">
    <property type="entry name" value="Adenine_glyco"/>
    <property type="match status" value="1"/>
</dbReference>
<dbReference type="InterPro" id="IPR011257">
    <property type="entry name" value="DNA_glycosylase"/>
</dbReference>
<dbReference type="GO" id="GO:0046872">
    <property type="term" value="F:metal ion binding"/>
    <property type="evidence" value="ECO:0007669"/>
    <property type="project" value="UniProtKB-KW"/>
</dbReference>
<feature type="binding site" evidence="1">
    <location>
        <position position="315"/>
    </location>
    <ligand>
        <name>Zn(2+)</name>
        <dbReference type="ChEBI" id="CHEBI:29105"/>
    </ligand>
</feature>
<evidence type="ECO:0000313" key="2">
    <source>
        <dbReference type="EMBL" id="XDS47360.1"/>
    </source>
</evidence>
<gene>
    <name evidence="4" type="ORF">QN062_02100</name>
    <name evidence="3" type="ORF">QN216_06105</name>
    <name evidence="2" type="ORF">QN217_04345</name>
</gene>
<accession>A0AB39UF13</accession>
<name>A0AB39UF13_9BIFI</name>
<evidence type="ECO:0000313" key="4">
    <source>
        <dbReference type="EMBL" id="XDS51009.1"/>
    </source>
</evidence>
<feature type="binding site" evidence="1">
    <location>
        <position position="144"/>
    </location>
    <ligand>
        <name>Zn(2+)</name>
        <dbReference type="ChEBI" id="CHEBI:29105"/>
    </ligand>
</feature>
<evidence type="ECO:0000256" key="1">
    <source>
        <dbReference type="PIRSR" id="PIRSR605019-1"/>
    </source>
</evidence>
<evidence type="ECO:0000313" key="3">
    <source>
        <dbReference type="EMBL" id="XDS47932.1"/>
    </source>
</evidence>
<protein>
    <submittedName>
        <fullName evidence="2">DNA-3-methyladenine glycosylase I</fullName>
        <ecNumber evidence="2">3.2.2.20</ecNumber>
    </submittedName>
</protein>